<evidence type="ECO:0000256" key="11">
    <source>
        <dbReference type="ARBA" id="ARBA00068450"/>
    </source>
</evidence>
<feature type="transmembrane region" description="Helical" evidence="13">
    <location>
        <begin position="354"/>
        <end position="373"/>
    </location>
</feature>
<dbReference type="GO" id="GO:0015293">
    <property type="term" value="F:symporter activity"/>
    <property type="evidence" value="ECO:0007669"/>
    <property type="project" value="UniProtKB-KW"/>
</dbReference>
<dbReference type="FunFam" id="1.20.1250.20:FF:000144">
    <property type="entry name" value="Picot, isoform B"/>
    <property type="match status" value="1"/>
</dbReference>
<dbReference type="GO" id="GO:0006814">
    <property type="term" value="P:sodium ion transport"/>
    <property type="evidence" value="ECO:0007669"/>
    <property type="project" value="UniProtKB-KW"/>
</dbReference>
<comment type="similarity">
    <text evidence="2">Belongs to the major facilitator superfamily. Sodium/anion cotransporter family.</text>
</comment>
<dbReference type="InterPro" id="IPR050382">
    <property type="entry name" value="MFS_Na/Anion_cotransporter"/>
</dbReference>
<feature type="transmembrane region" description="Helical" evidence="13">
    <location>
        <begin position="323"/>
        <end position="342"/>
    </location>
</feature>
<evidence type="ECO:0000256" key="7">
    <source>
        <dbReference type="ARBA" id="ARBA00023053"/>
    </source>
</evidence>
<evidence type="ECO:0000259" key="14">
    <source>
        <dbReference type="PROSITE" id="PS50850"/>
    </source>
</evidence>
<evidence type="ECO:0000256" key="9">
    <source>
        <dbReference type="ARBA" id="ARBA00023201"/>
    </source>
</evidence>
<dbReference type="AlphaFoldDB" id="A0A653BIG3"/>
<dbReference type="Proteomes" id="UP000410492">
    <property type="component" value="Unassembled WGS sequence"/>
</dbReference>
<feature type="transmembrane region" description="Helical" evidence="13">
    <location>
        <begin position="274"/>
        <end position="294"/>
    </location>
</feature>
<comment type="subcellular location">
    <subcellularLocation>
        <location evidence="1">Membrane</location>
        <topology evidence="1">Multi-pass membrane protein</topology>
    </subcellularLocation>
</comment>
<keyword evidence="9" id="KW-0739">Sodium transport</keyword>
<sequence>MISDIGGARMSAELSNDVGAPPPPPPTAPADDQVTSLKPKKFLGVRHVQYALLFSVTILAYALRNVLNVAVIAMVKQRNDFDVPTYPEWESEKNVMLSAFFWGYVLTQIPAGQLAEYFGPKRFLSAAILTCSLFSVLIPVLGGQFGYGGVILCRIVQGLTQGFIYPSIHHLISAWVPLANRANIASFVYAGGPLGTVMVMPVAGYFSSSRLGWPMAFYALGAVGLAWTVIWLVFGLDSPHHHKTITKEELRYIQDGAINDKKPEKLPTPWREMATSLPCWAILICHFGSLWGFWTMLTEIPTYMDKILHFDIKSNSTLSALPYLVYWILNLIMSPIADYLIVNKITSVGVSRKIFNSIGVFVPALALVGLVFVGAEERAWTVFLLVVAVGFNTAILCGFHVNHIDVAPRHAGTLMGITNALGNCAAILAPLAVDLFKSIGGYQESDKALWNIVFITAAVLFASTGLFYNLFASGKVQPWNDPRNSEDASPQEKQPINEKK</sequence>
<evidence type="ECO:0000256" key="4">
    <source>
        <dbReference type="ARBA" id="ARBA00022692"/>
    </source>
</evidence>
<dbReference type="PANTHER" id="PTHR11662">
    <property type="entry name" value="SOLUTE CARRIER FAMILY 17"/>
    <property type="match status" value="1"/>
</dbReference>
<dbReference type="EMBL" id="CAACVG010001490">
    <property type="protein sequence ID" value="VEN35348.1"/>
    <property type="molecule type" value="Genomic_DNA"/>
</dbReference>
<dbReference type="CDD" id="cd17318">
    <property type="entry name" value="MFS_SLC17"/>
    <property type="match status" value="1"/>
</dbReference>
<evidence type="ECO:0000313" key="16">
    <source>
        <dbReference type="Proteomes" id="UP000410492"/>
    </source>
</evidence>
<dbReference type="InterPro" id="IPR036259">
    <property type="entry name" value="MFS_trans_sf"/>
</dbReference>
<dbReference type="PROSITE" id="PS50850">
    <property type="entry name" value="MFS"/>
    <property type="match status" value="1"/>
</dbReference>
<dbReference type="InterPro" id="IPR020846">
    <property type="entry name" value="MFS_dom"/>
</dbReference>
<gene>
    <name evidence="15" type="ORF">CALMAC_LOCUS1274</name>
</gene>
<feature type="transmembrane region" description="Helical" evidence="13">
    <location>
        <begin position="50"/>
        <end position="75"/>
    </location>
</feature>
<keyword evidence="5" id="KW-0769">Symport</keyword>
<dbReference type="PANTHER" id="PTHR11662:SF280">
    <property type="entry name" value="FI21844P1-RELATED"/>
    <property type="match status" value="1"/>
</dbReference>
<keyword evidence="6 13" id="KW-1133">Transmembrane helix</keyword>
<dbReference type="GO" id="GO:0016020">
    <property type="term" value="C:membrane"/>
    <property type="evidence" value="ECO:0007669"/>
    <property type="project" value="UniProtKB-SubCell"/>
</dbReference>
<feature type="region of interest" description="Disordered" evidence="12">
    <location>
        <begin position="479"/>
        <end position="500"/>
    </location>
</feature>
<feature type="transmembrane region" description="Helical" evidence="13">
    <location>
        <begin position="448"/>
        <end position="471"/>
    </location>
</feature>
<feature type="transmembrane region" description="Helical" evidence="13">
    <location>
        <begin position="413"/>
        <end position="436"/>
    </location>
</feature>
<dbReference type="FunFam" id="1.20.1250.20:FF:000003">
    <property type="entry name" value="Solute carrier family 17 member 3"/>
    <property type="match status" value="1"/>
</dbReference>
<keyword evidence="9" id="KW-0406">Ion transport</keyword>
<reference evidence="15 16" key="1">
    <citation type="submission" date="2019-01" db="EMBL/GenBank/DDBJ databases">
        <authorList>
            <person name="Sayadi A."/>
        </authorList>
    </citation>
    <scope>NUCLEOTIDE SEQUENCE [LARGE SCALE GENOMIC DNA]</scope>
</reference>
<dbReference type="SUPFAM" id="SSF103473">
    <property type="entry name" value="MFS general substrate transporter"/>
    <property type="match status" value="1"/>
</dbReference>
<evidence type="ECO:0000256" key="5">
    <source>
        <dbReference type="ARBA" id="ARBA00022847"/>
    </source>
</evidence>
<feature type="region of interest" description="Disordered" evidence="12">
    <location>
        <begin position="13"/>
        <end position="33"/>
    </location>
</feature>
<dbReference type="Gene3D" id="1.20.1250.20">
    <property type="entry name" value="MFS general substrate transporter like domains"/>
    <property type="match status" value="2"/>
</dbReference>
<dbReference type="OrthoDB" id="2985014at2759"/>
<keyword evidence="7" id="KW-0915">Sodium</keyword>
<evidence type="ECO:0000256" key="1">
    <source>
        <dbReference type="ARBA" id="ARBA00004141"/>
    </source>
</evidence>
<dbReference type="GO" id="GO:0006820">
    <property type="term" value="P:monoatomic anion transport"/>
    <property type="evidence" value="ECO:0007669"/>
    <property type="project" value="TreeGrafter"/>
</dbReference>
<keyword evidence="3" id="KW-0813">Transport</keyword>
<evidence type="ECO:0000256" key="6">
    <source>
        <dbReference type="ARBA" id="ARBA00022989"/>
    </source>
</evidence>
<comment type="function">
    <text evidence="10">May be an inorganic phosphate cotransporter.</text>
</comment>
<organism evidence="15 16">
    <name type="scientific">Callosobruchus maculatus</name>
    <name type="common">Southern cowpea weevil</name>
    <name type="synonym">Pulse bruchid</name>
    <dbReference type="NCBI Taxonomy" id="64391"/>
    <lineage>
        <taxon>Eukaryota</taxon>
        <taxon>Metazoa</taxon>
        <taxon>Ecdysozoa</taxon>
        <taxon>Arthropoda</taxon>
        <taxon>Hexapoda</taxon>
        <taxon>Insecta</taxon>
        <taxon>Pterygota</taxon>
        <taxon>Neoptera</taxon>
        <taxon>Endopterygota</taxon>
        <taxon>Coleoptera</taxon>
        <taxon>Polyphaga</taxon>
        <taxon>Cucujiformia</taxon>
        <taxon>Chrysomeloidea</taxon>
        <taxon>Chrysomelidae</taxon>
        <taxon>Bruchinae</taxon>
        <taxon>Bruchini</taxon>
        <taxon>Callosobruchus</taxon>
    </lineage>
</organism>
<evidence type="ECO:0000256" key="12">
    <source>
        <dbReference type="SAM" id="MobiDB-lite"/>
    </source>
</evidence>
<feature type="transmembrane region" description="Helical" evidence="13">
    <location>
        <begin position="186"/>
        <end position="206"/>
    </location>
</feature>
<evidence type="ECO:0000256" key="3">
    <source>
        <dbReference type="ARBA" id="ARBA00022448"/>
    </source>
</evidence>
<evidence type="ECO:0000256" key="13">
    <source>
        <dbReference type="SAM" id="Phobius"/>
    </source>
</evidence>
<name>A0A653BIG3_CALMS</name>
<protein>
    <recommendedName>
        <fullName evidence="11">Putative inorganic phosphate cotransporter</fullName>
    </recommendedName>
</protein>
<evidence type="ECO:0000256" key="8">
    <source>
        <dbReference type="ARBA" id="ARBA00023136"/>
    </source>
</evidence>
<evidence type="ECO:0000256" key="10">
    <source>
        <dbReference type="ARBA" id="ARBA00054632"/>
    </source>
</evidence>
<feature type="transmembrane region" description="Helical" evidence="13">
    <location>
        <begin position="379"/>
        <end position="401"/>
    </location>
</feature>
<dbReference type="Pfam" id="PF07690">
    <property type="entry name" value="MFS_1"/>
    <property type="match status" value="1"/>
</dbReference>
<feature type="transmembrane region" description="Helical" evidence="13">
    <location>
        <begin position="212"/>
        <end position="234"/>
    </location>
</feature>
<evidence type="ECO:0000313" key="15">
    <source>
        <dbReference type="EMBL" id="VEN35348.1"/>
    </source>
</evidence>
<proteinExistence type="inferred from homology"/>
<keyword evidence="4 13" id="KW-0812">Transmembrane</keyword>
<keyword evidence="8 13" id="KW-0472">Membrane</keyword>
<feature type="transmembrane region" description="Helical" evidence="13">
    <location>
        <begin position="123"/>
        <end position="141"/>
    </location>
</feature>
<feature type="domain" description="Major facilitator superfamily (MFS) profile" evidence="14">
    <location>
        <begin position="48"/>
        <end position="475"/>
    </location>
</feature>
<keyword evidence="16" id="KW-1185">Reference proteome</keyword>
<accession>A0A653BIG3</accession>
<dbReference type="InterPro" id="IPR011701">
    <property type="entry name" value="MFS"/>
</dbReference>
<evidence type="ECO:0000256" key="2">
    <source>
        <dbReference type="ARBA" id="ARBA00008586"/>
    </source>
</evidence>